<evidence type="ECO:0000313" key="1">
    <source>
        <dbReference type="EMBL" id="KAH7938080.1"/>
    </source>
</evidence>
<organism evidence="1 2">
    <name type="scientific">Dermacentor silvarum</name>
    <name type="common">Tick</name>
    <dbReference type="NCBI Taxonomy" id="543639"/>
    <lineage>
        <taxon>Eukaryota</taxon>
        <taxon>Metazoa</taxon>
        <taxon>Ecdysozoa</taxon>
        <taxon>Arthropoda</taxon>
        <taxon>Chelicerata</taxon>
        <taxon>Arachnida</taxon>
        <taxon>Acari</taxon>
        <taxon>Parasitiformes</taxon>
        <taxon>Ixodida</taxon>
        <taxon>Ixodoidea</taxon>
        <taxon>Ixodidae</taxon>
        <taxon>Rhipicephalinae</taxon>
        <taxon>Dermacentor</taxon>
    </lineage>
</organism>
<protein>
    <submittedName>
        <fullName evidence="1">Uncharacterized protein</fullName>
    </submittedName>
</protein>
<dbReference type="Proteomes" id="UP000821865">
    <property type="component" value="Chromosome 8"/>
</dbReference>
<proteinExistence type="predicted"/>
<comment type="caution">
    <text evidence="1">The sequence shown here is derived from an EMBL/GenBank/DDBJ whole genome shotgun (WGS) entry which is preliminary data.</text>
</comment>
<accession>A0ACB8CB31</accession>
<dbReference type="EMBL" id="CM023477">
    <property type="protein sequence ID" value="KAH7938080.1"/>
    <property type="molecule type" value="Genomic_DNA"/>
</dbReference>
<sequence length="390" mass="42951">MRSLQRSRARRVEMTAVAPLSENDAGTVPKEVVLPEKMTELRTLEREDTKPPARSRALRRFPILALYGTACFSLAFISPYIPHLAAEKRAEHWQFNVMYASTRASMLLGSLLNIAVIQRLTPQVTLIVAFVGMIVCVSFYGSTYWIEDVSSFVGAAVTIGVVFGFFYAFFVVTLYAAATFRSQRSCGIIISSMECVYGISNTVGFLVGTALLEWWPDAIPFFISGGCMFLGAPFILLRSPAKSIKIPRDQPEQNAIRLLSNAPMVLSVANVGIAISALGFHDGTLEFHLKEGEFRLPDIEVAAVFSVLYISYSLGALFWGYLFTYKLEQEDVSVLLGFMIMAVAFLFVGPAPFLPIPPYLWIVYLTQATIGFGSAAVVVASYSLALKKAM</sequence>
<name>A0ACB8CB31_DERSI</name>
<reference evidence="1" key="1">
    <citation type="submission" date="2020-05" db="EMBL/GenBank/DDBJ databases">
        <title>Large-scale comparative analyses of tick genomes elucidate their genetic diversity and vector capacities.</title>
        <authorList>
            <person name="Jia N."/>
            <person name="Wang J."/>
            <person name="Shi W."/>
            <person name="Du L."/>
            <person name="Sun Y."/>
            <person name="Zhan W."/>
            <person name="Jiang J."/>
            <person name="Wang Q."/>
            <person name="Zhang B."/>
            <person name="Ji P."/>
            <person name="Sakyi L.B."/>
            <person name="Cui X."/>
            <person name="Yuan T."/>
            <person name="Jiang B."/>
            <person name="Yang W."/>
            <person name="Lam T.T.-Y."/>
            <person name="Chang Q."/>
            <person name="Ding S."/>
            <person name="Wang X."/>
            <person name="Zhu J."/>
            <person name="Ruan X."/>
            <person name="Zhao L."/>
            <person name="Wei J."/>
            <person name="Que T."/>
            <person name="Du C."/>
            <person name="Cheng J."/>
            <person name="Dai P."/>
            <person name="Han X."/>
            <person name="Huang E."/>
            <person name="Gao Y."/>
            <person name="Liu J."/>
            <person name="Shao H."/>
            <person name="Ye R."/>
            <person name="Li L."/>
            <person name="Wei W."/>
            <person name="Wang X."/>
            <person name="Wang C."/>
            <person name="Yang T."/>
            <person name="Huo Q."/>
            <person name="Li W."/>
            <person name="Guo W."/>
            <person name="Chen H."/>
            <person name="Zhou L."/>
            <person name="Ni X."/>
            <person name="Tian J."/>
            <person name="Zhou Y."/>
            <person name="Sheng Y."/>
            <person name="Liu T."/>
            <person name="Pan Y."/>
            <person name="Xia L."/>
            <person name="Li J."/>
            <person name="Zhao F."/>
            <person name="Cao W."/>
        </authorList>
    </citation>
    <scope>NUCLEOTIDE SEQUENCE</scope>
    <source>
        <strain evidence="1">Dsil-2018</strain>
    </source>
</reference>
<keyword evidence="2" id="KW-1185">Reference proteome</keyword>
<evidence type="ECO:0000313" key="2">
    <source>
        <dbReference type="Proteomes" id="UP000821865"/>
    </source>
</evidence>
<gene>
    <name evidence="1" type="ORF">HPB49_019686</name>
</gene>